<dbReference type="EMBL" id="KL198029">
    <property type="protein sequence ID" value="KDQ16012.1"/>
    <property type="molecule type" value="Genomic_DNA"/>
</dbReference>
<gene>
    <name evidence="1" type="ORF">BOTBODRAFT_265937</name>
</gene>
<dbReference type="Proteomes" id="UP000027195">
    <property type="component" value="Unassembled WGS sequence"/>
</dbReference>
<dbReference type="InParanoid" id="A0A067MVU7"/>
<name>A0A067MVU7_BOTB1</name>
<organism evidence="1 2">
    <name type="scientific">Botryobasidium botryosum (strain FD-172 SS1)</name>
    <dbReference type="NCBI Taxonomy" id="930990"/>
    <lineage>
        <taxon>Eukaryota</taxon>
        <taxon>Fungi</taxon>
        <taxon>Dikarya</taxon>
        <taxon>Basidiomycota</taxon>
        <taxon>Agaricomycotina</taxon>
        <taxon>Agaricomycetes</taxon>
        <taxon>Cantharellales</taxon>
        <taxon>Botryobasidiaceae</taxon>
        <taxon>Botryobasidium</taxon>
    </lineage>
</organism>
<sequence>MGDFTPEKLAQLWPSELATALASPEARTQLPRIALDDRYDAPVRRLAIYIASNEQLCIEAMESDSTVARRAAIGSFARIMGKKSRRPLAWKAIGGTDGFVGLVHRLSTKEVSRLVTAISGRCRKLLGKEDASEVFDDAVLRLLRTSGDTSRTLLPRLWPLLSTTSADAVREILPEMIKSVPTKIYRLAYTHPNTMRAACLSYMKSLYTDAEEVEHLSSLTVCLKDLILSRVPFDWPEAGGSQQGDPGLRFALALLRAYASLIERVPDLASYKDILYPRSATLHEIGALCFDKIGPRDVPALEEFARAITTICRLSSDTTTLFTTSQIPKSSFLRTPVRAWSLDPNERTASLLSSIAFYIPPDSLPPLGPYSAIAPFLDQVPRSQRFSLLRLLCSSTASPLEIDAEKWPPTDDPDLRRSRSIKWDAKILLTFDRESARKAYQASVSVLGNQDALSGNHGYHYRTAMFDGFRRDIEGTIMGAYLRGDESIINQLRTFTTKESAADERAKFLKLTLHTAALFDTDTVFMDTLVWAFGRFTKDVVR</sequence>
<protein>
    <submittedName>
        <fullName evidence="1">Uncharacterized protein</fullName>
    </submittedName>
</protein>
<dbReference type="HOGENOM" id="CLU_502458_0_0_1"/>
<dbReference type="AlphaFoldDB" id="A0A067MVU7"/>
<reference evidence="2" key="1">
    <citation type="journal article" date="2014" name="Proc. Natl. Acad. Sci. U.S.A.">
        <title>Extensive sampling of basidiomycete genomes demonstrates inadequacy of the white-rot/brown-rot paradigm for wood decay fungi.</title>
        <authorList>
            <person name="Riley R."/>
            <person name="Salamov A.A."/>
            <person name="Brown D.W."/>
            <person name="Nagy L.G."/>
            <person name="Floudas D."/>
            <person name="Held B.W."/>
            <person name="Levasseur A."/>
            <person name="Lombard V."/>
            <person name="Morin E."/>
            <person name="Otillar R."/>
            <person name="Lindquist E.A."/>
            <person name="Sun H."/>
            <person name="LaButti K.M."/>
            <person name="Schmutz J."/>
            <person name="Jabbour D."/>
            <person name="Luo H."/>
            <person name="Baker S.E."/>
            <person name="Pisabarro A.G."/>
            <person name="Walton J.D."/>
            <person name="Blanchette R.A."/>
            <person name="Henrissat B."/>
            <person name="Martin F."/>
            <person name="Cullen D."/>
            <person name="Hibbett D.S."/>
            <person name="Grigoriev I.V."/>
        </authorList>
    </citation>
    <scope>NUCLEOTIDE SEQUENCE [LARGE SCALE GENOMIC DNA]</scope>
    <source>
        <strain evidence="2">FD-172 SS1</strain>
    </source>
</reference>
<accession>A0A067MVU7</accession>
<evidence type="ECO:0000313" key="2">
    <source>
        <dbReference type="Proteomes" id="UP000027195"/>
    </source>
</evidence>
<proteinExistence type="predicted"/>
<keyword evidence="2" id="KW-1185">Reference proteome</keyword>
<evidence type="ECO:0000313" key="1">
    <source>
        <dbReference type="EMBL" id="KDQ16012.1"/>
    </source>
</evidence>